<proteinExistence type="predicted"/>
<evidence type="ECO:0000313" key="4">
    <source>
        <dbReference type="Proteomes" id="UP000057181"/>
    </source>
</evidence>
<dbReference type="AlphaFoldDB" id="A0A0U3I7Q6"/>
<feature type="compositionally biased region" description="Low complexity" evidence="1">
    <location>
        <begin position="103"/>
        <end position="120"/>
    </location>
</feature>
<sequence>MHHKLSVLVQVDLDGRTVRLVVTGCLTELNHRALAPLLRRARGLVPGIRVSVDLAAAHHVDAAAVDLLRWTSEHEEAVRGTPPVAFVLPEELPVHGTVTRLAARRAGTPAPGRPAGPSGARRARGTVPYRPDLPLAPEDRDAGPAARLAG</sequence>
<name>A0A0U3I7Q6_9MICC</name>
<protein>
    <recommendedName>
        <fullName evidence="6">STAS domain-containing protein</fullName>
    </recommendedName>
</protein>
<dbReference type="OrthoDB" id="4882944at2"/>
<dbReference type="KEGG" id="kfv:AS188_05865"/>
<evidence type="ECO:0000313" key="3">
    <source>
        <dbReference type="EMBL" id="GEO93322.1"/>
    </source>
</evidence>
<evidence type="ECO:0000313" key="5">
    <source>
        <dbReference type="Proteomes" id="UP000321155"/>
    </source>
</evidence>
<gene>
    <name evidence="2" type="ORF">AS188_05865</name>
    <name evidence="3" type="ORF">KFL01_26280</name>
</gene>
<reference evidence="3 5" key="2">
    <citation type="submission" date="2019-07" db="EMBL/GenBank/DDBJ databases">
        <title>Whole genome shotgun sequence of Kocuria flava NBRC 107626.</title>
        <authorList>
            <person name="Hosoyama A."/>
            <person name="Uohara A."/>
            <person name="Ohji S."/>
            <person name="Ichikawa N."/>
        </authorList>
    </citation>
    <scope>NUCLEOTIDE SEQUENCE [LARGE SCALE GENOMIC DNA]</scope>
    <source>
        <strain evidence="3 5">NBRC 107626</strain>
    </source>
</reference>
<dbReference type="RefSeq" id="WP_058858067.1">
    <property type="nucleotide sequence ID" value="NZ_BJZR01000104.1"/>
</dbReference>
<evidence type="ECO:0008006" key="6">
    <source>
        <dbReference type="Google" id="ProtNLM"/>
    </source>
</evidence>
<reference evidence="2 4" key="1">
    <citation type="submission" date="2015-11" db="EMBL/GenBank/DDBJ databases">
        <title>Complete Genome Sequence of Kocuria flava strain HO-9041.</title>
        <authorList>
            <person name="Zhou M."/>
            <person name="Dai J."/>
        </authorList>
    </citation>
    <scope>NUCLEOTIDE SEQUENCE [LARGE SCALE GENOMIC DNA]</scope>
    <source>
        <strain evidence="2 4">HO-9041</strain>
    </source>
</reference>
<dbReference type="STRING" id="446860.AS188_05865"/>
<dbReference type="Proteomes" id="UP000321155">
    <property type="component" value="Unassembled WGS sequence"/>
</dbReference>
<dbReference type="EMBL" id="CP013254">
    <property type="protein sequence ID" value="ALU39356.1"/>
    <property type="molecule type" value="Genomic_DNA"/>
</dbReference>
<evidence type="ECO:0000313" key="2">
    <source>
        <dbReference type="EMBL" id="ALU39356.1"/>
    </source>
</evidence>
<evidence type="ECO:0000256" key="1">
    <source>
        <dbReference type="SAM" id="MobiDB-lite"/>
    </source>
</evidence>
<feature type="region of interest" description="Disordered" evidence="1">
    <location>
        <begin position="103"/>
        <end position="150"/>
    </location>
</feature>
<keyword evidence="5" id="KW-1185">Reference proteome</keyword>
<organism evidence="2 4">
    <name type="scientific">Kocuria flava</name>
    <dbReference type="NCBI Taxonomy" id="446860"/>
    <lineage>
        <taxon>Bacteria</taxon>
        <taxon>Bacillati</taxon>
        <taxon>Actinomycetota</taxon>
        <taxon>Actinomycetes</taxon>
        <taxon>Micrococcales</taxon>
        <taxon>Micrococcaceae</taxon>
        <taxon>Kocuria</taxon>
    </lineage>
</organism>
<dbReference type="Proteomes" id="UP000057181">
    <property type="component" value="Chromosome"/>
</dbReference>
<accession>A0A0U3I7Q6</accession>
<dbReference type="EMBL" id="BJZR01000104">
    <property type="protein sequence ID" value="GEO93322.1"/>
    <property type="molecule type" value="Genomic_DNA"/>
</dbReference>